<sequence length="180" mass="20265">MLASCAANRSYDSYTKLTSYPSVKESQEISELYFNPSENPDENATAKKIVSSAENGNPVALYLLGDAFYEGEEYKEAAKTLRKSAVKGFSTAQYKYALANMRIKGKKTETYAFLLLSCKSGIKEIRVAATKLLVTIEIKEKDKEKAQTLAAAIENTYLPEFKKQIDETEKNFYTAKRKYL</sequence>
<dbReference type="EMBL" id="CP001055">
    <property type="protein sequence ID" value="ACC98031.1"/>
    <property type="molecule type" value="Genomic_DNA"/>
</dbReference>
<dbReference type="KEGG" id="emi:Emin_0474"/>
<dbReference type="Proteomes" id="UP000001029">
    <property type="component" value="Chromosome"/>
</dbReference>
<gene>
    <name evidence="1" type="ordered locus">Emin_0474</name>
</gene>
<keyword evidence="2" id="KW-1185">Reference proteome</keyword>
<evidence type="ECO:0000313" key="1">
    <source>
        <dbReference type="EMBL" id="ACC98031.1"/>
    </source>
</evidence>
<evidence type="ECO:0000313" key="2">
    <source>
        <dbReference type="Proteomes" id="UP000001029"/>
    </source>
</evidence>
<name>B2KBK9_ELUMP</name>
<dbReference type="InterPro" id="IPR011990">
    <property type="entry name" value="TPR-like_helical_dom_sf"/>
</dbReference>
<reference evidence="1 2" key="1">
    <citation type="journal article" date="2009" name="Appl. Environ. Microbiol.">
        <title>Genomic analysis of 'Elusimicrobium minutum,' the first cultivated representative of the phylum 'Elusimicrobia' (formerly termite group 1).</title>
        <authorList>
            <person name="Herlemann D.P.R."/>
            <person name="Geissinger O."/>
            <person name="Ikeda-Ohtsubo W."/>
            <person name="Kunin V."/>
            <person name="Sun H."/>
            <person name="Lapidus A."/>
            <person name="Hugenholtz P."/>
            <person name="Brune A."/>
        </authorList>
    </citation>
    <scope>NUCLEOTIDE SEQUENCE [LARGE SCALE GENOMIC DNA]</scope>
    <source>
        <strain evidence="1 2">Pei191</strain>
    </source>
</reference>
<dbReference type="AlphaFoldDB" id="B2KBK9"/>
<dbReference type="Gene3D" id="1.25.40.10">
    <property type="entry name" value="Tetratricopeptide repeat domain"/>
    <property type="match status" value="1"/>
</dbReference>
<protein>
    <submittedName>
        <fullName evidence="1">Uncharacterized protein</fullName>
    </submittedName>
</protein>
<dbReference type="SUPFAM" id="SSF81901">
    <property type="entry name" value="HCP-like"/>
    <property type="match status" value="1"/>
</dbReference>
<proteinExistence type="predicted"/>
<accession>B2KBK9</accession>
<dbReference type="HOGENOM" id="CLU_1493982_0_0_0"/>
<organism evidence="1 2">
    <name type="scientific">Elusimicrobium minutum (strain Pei191)</name>
    <dbReference type="NCBI Taxonomy" id="445932"/>
    <lineage>
        <taxon>Bacteria</taxon>
        <taxon>Pseudomonadati</taxon>
        <taxon>Elusimicrobiota</taxon>
        <taxon>Elusimicrobia</taxon>
        <taxon>Elusimicrobiales</taxon>
        <taxon>Elusimicrobiaceae</taxon>
        <taxon>Elusimicrobium</taxon>
    </lineage>
</organism>